<dbReference type="Proteomes" id="UP000216825">
    <property type="component" value="Chromosome"/>
</dbReference>
<evidence type="ECO:0000313" key="4">
    <source>
        <dbReference type="Proteomes" id="UP000216825"/>
    </source>
</evidence>
<dbReference type="PANTHER" id="PTHR11487">
    <property type="entry name" value="THIOESTERASE"/>
    <property type="match status" value="1"/>
</dbReference>
<protein>
    <submittedName>
        <fullName evidence="3">Thioesterase PikA5</fullName>
        <ecNumber evidence="3">3.1.2.-</ecNumber>
    </submittedName>
</protein>
<name>A0A7D7Q165_KOCVA</name>
<evidence type="ECO:0000313" key="3">
    <source>
        <dbReference type="EMBL" id="QMS57259.1"/>
    </source>
</evidence>
<dbReference type="RefSeq" id="WP_258924123.1">
    <property type="nucleotide sequence ID" value="NZ_CP059343.1"/>
</dbReference>
<dbReference type="InterPro" id="IPR012223">
    <property type="entry name" value="TEII"/>
</dbReference>
<evidence type="ECO:0000256" key="1">
    <source>
        <dbReference type="ARBA" id="ARBA00007169"/>
    </source>
</evidence>
<dbReference type="GO" id="GO:0008610">
    <property type="term" value="P:lipid biosynthetic process"/>
    <property type="evidence" value="ECO:0007669"/>
    <property type="project" value="TreeGrafter"/>
</dbReference>
<dbReference type="EC" id="3.1.2.-" evidence="3"/>
<dbReference type="Gene3D" id="3.40.50.1820">
    <property type="entry name" value="alpha/beta hydrolase"/>
    <property type="match status" value="1"/>
</dbReference>
<dbReference type="GO" id="GO:0016787">
    <property type="term" value="F:hydrolase activity"/>
    <property type="evidence" value="ECO:0007669"/>
    <property type="project" value="UniProtKB-KW"/>
</dbReference>
<keyword evidence="3" id="KW-0378">Hydrolase</keyword>
<organism evidence="3 4">
    <name type="scientific">Kocuria varians</name>
    <name type="common">Micrococcus varians</name>
    <dbReference type="NCBI Taxonomy" id="1272"/>
    <lineage>
        <taxon>Bacteria</taxon>
        <taxon>Bacillati</taxon>
        <taxon>Actinomycetota</taxon>
        <taxon>Actinomycetes</taxon>
        <taxon>Micrococcales</taxon>
        <taxon>Micrococcaceae</taxon>
        <taxon>Kocuria</taxon>
    </lineage>
</organism>
<dbReference type="AlphaFoldDB" id="A0A7D7Q165"/>
<accession>A0A7D7Q165</accession>
<proteinExistence type="inferred from homology"/>
<reference evidence="4" key="1">
    <citation type="submission" date="2017-08" db="EMBL/GenBank/DDBJ databases">
        <title>Draft Genome Sequence of Kocuria varians 80.</title>
        <authorList>
            <person name="Minaev M."/>
            <person name="Kurbakov K.A."/>
            <person name="Solodovnikova G.I."/>
            <person name="Kuznetsova O.A."/>
            <person name="Lisitsyn A.B."/>
        </authorList>
    </citation>
    <scope>NUCLEOTIDE SEQUENCE [LARGE SCALE GENOMIC DNA]</scope>
    <source>
        <strain evidence="4">80</strain>
    </source>
</reference>
<keyword evidence="4" id="KW-1185">Reference proteome</keyword>
<evidence type="ECO:0000259" key="2">
    <source>
        <dbReference type="Pfam" id="PF00975"/>
    </source>
</evidence>
<comment type="similarity">
    <text evidence="1">Belongs to the thioesterase family.</text>
</comment>
<dbReference type="Pfam" id="PF00975">
    <property type="entry name" value="Thioesterase"/>
    <property type="match status" value="1"/>
</dbReference>
<sequence length="261" mass="27197">MATTPAPGTTPLPEPHPAALERFPAADAVPRRRLLLFPHAGGGGLSGRALLHPGTEVLVHRRPGRESRMGDPTPVSVRGAVDEALAVLLPVLDADDVPTAVLGHSFGALLAAEFTAALDRLRPGRLERVVLSAKATPPAPDPQLAAIMEDDGALAAWLLALGGTPEELLTDPGLREMVLAPLRADLRASLSYDGEPPHLASPVLLVHAREDGGATAEAMAGWARCTSGPVRTLEVPGGHHGLYEHPDLLHAALDEATDGPR</sequence>
<dbReference type="InterPro" id="IPR029058">
    <property type="entry name" value="AB_hydrolase_fold"/>
</dbReference>
<dbReference type="EMBL" id="CP059343">
    <property type="protein sequence ID" value="QMS57259.1"/>
    <property type="molecule type" value="Genomic_DNA"/>
</dbReference>
<dbReference type="KEGG" id="kvr:CIB50_0001992"/>
<dbReference type="PANTHER" id="PTHR11487:SF0">
    <property type="entry name" value="S-ACYL FATTY ACID SYNTHASE THIOESTERASE, MEDIUM CHAIN"/>
    <property type="match status" value="1"/>
</dbReference>
<gene>
    <name evidence="3" type="primary">pikAV</name>
    <name evidence="3" type="ORF">CIB50_0001992</name>
</gene>
<feature type="domain" description="Thioesterase" evidence="2">
    <location>
        <begin position="33"/>
        <end position="246"/>
    </location>
</feature>
<reference evidence="3 4" key="2">
    <citation type="submission" date="2020-07" db="EMBL/GenBank/DDBJ databases">
        <title>Genome of starter culture bacteria Kocuria salsicia reveals its technological properties and safety for usage in meat industry.</title>
        <authorList>
            <person name="Michael M."/>
            <person name="Konstantin K."/>
            <person name="Evgenii K."/>
            <person name="Galina S."/>
            <person name="Oksana K."/>
            <person name="Andrei L."/>
        </authorList>
    </citation>
    <scope>NUCLEOTIDE SEQUENCE [LARGE SCALE GENOMIC DNA]</scope>
    <source>
        <strain evidence="3 4">80</strain>
    </source>
</reference>
<dbReference type="InterPro" id="IPR001031">
    <property type="entry name" value="Thioesterase"/>
</dbReference>
<dbReference type="SUPFAM" id="SSF53474">
    <property type="entry name" value="alpha/beta-Hydrolases"/>
    <property type="match status" value="1"/>
</dbReference>